<dbReference type="InterPro" id="IPR058240">
    <property type="entry name" value="rSAM_sf"/>
</dbReference>
<dbReference type="SFLD" id="SFLDS00029">
    <property type="entry name" value="Radical_SAM"/>
    <property type="match status" value="1"/>
</dbReference>
<dbReference type="SFLD" id="SFLDG01067">
    <property type="entry name" value="SPASM/twitch_domain_containing"/>
    <property type="match status" value="1"/>
</dbReference>
<dbReference type="AlphaFoldDB" id="A0A2M7T7P1"/>
<evidence type="ECO:0000256" key="1">
    <source>
        <dbReference type="ARBA" id="ARBA00022691"/>
    </source>
</evidence>
<dbReference type="PANTHER" id="PTHR43273">
    <property type="entry name" value="ANAEROBIC SULFATASE-MATURATING ENZYME HOMOLOG ASLB-RELATED"/>
    <property type="match status" value="1"/>
</dbReference>
<keyword evidence="2" id="KW-0479">Metal-binding</keyword>
<dbReference type="GO" id="GO:0046872">
    <property type="term" value="F:metal ion binding"/>
    <property type="evidence" value="ECO:0007669"/>
    <property type="project" value="UniProtKB-KW"/>
</dbReference>
<organism evidence="7 8">
    <name type="scientific">Candidatus Aquicultor secundus</name>
    <dbReference type="NCBI Taxonomy" id="1973895"/>
    <lineage>
        <taxon>Bacteria</taxon>
        <taxon>Bacillati</taxon>
        <taxon>Actinomycetota</taxon>
        <taxon>Candidatus Aquicultoria</taxon>
        <taxon>Candidatus Aquicultorales</taxon>
        <taxon>Candidatus Aquicultoraceae</taxon>
        <taxon>Candidatus Aquicultor</taxon>
    </lineage>
</organism>
<proteinExistence type="inferred from homology"/>
<dbReference type="Proteomes" id="UP000230956">
    <property type="component" value="Unassembled WGS sequence"/>
</dbReference>
<reference evidence="8" key="1">
    <citation type="submission" date="2017-09" db="EMBL/GenBank/DDBJ databases">
        <title>Depth-based differentiation of microbial function through sediment-hosted aquifers and enrichment of novel symbionts in the deep terrestrial subsurface.</title>
        <authorList>
            <person name="Probst A.J."/>
            <person name="Ladd B."/>
            <person name="Jarett J.K."/>
            <person name="Geller-Mcgrath D.E."/>
            <person name="Sieber C.M.K."/>
            <person name="Emerson J.B."/>
            <person name="Anantharaman K."/>
            <person name="Thomas B.C."/>
            <person name="Malmstrom R."/>
            <person name="Stieglmeier M."/>
            <person name="Klingl A."/>
            <person name="Woyke T."/>
            <person name="Ryan C.M."/>
            <person name="Banfield J.F."/>
        </authorList>
    </citation>
    <scope>NUCLEOTIDE SEQUENCE [LARGE SCALE GENOMIC DNA]</scope>
</reference>
<keyword evidence="3" id="KW-0408">Iron</keyword>
<sequence>MQGAQLNAYRFSTESGNQYIFDNVSGMVIPCPDDVYYLITHFNDHEKNDIIGELKTTYNHKDAGGSYGYIETLIRNGFFYKDPSKRTSPVINEHTVLHTPSSALILIATEKCNLRCKYCVYSDSYPLIKSYSNKHMTFDVARKAIDYYMELHKERVKSGFKKAPAIVFYGGEPLMELGLIKQVVDYCRAKDPKTVFYITTNGTLIDDEFIRLAIENSIMVTVSLDGNEYEHDRKRVFKNGKGTFNQIIKNLTDFQTEKQKQGLEQIITFNSCYDSFTDICQVVDFFEEKRDMFSPFSVFLGEINPFYTNYYDDLDDLYSRGLLETDRNSLTNSMSKIRARFLDDIINDKTPSSTMYSIFLGLFFLKNRAKGIQPILNNSCIPTSKLSVDPDGRFYVCERVNQQFSIGDIDRGIDFDKVNRLVNEYVSLLHENCGTCGFSRLCEVCFMHFVRDNELVFNQEFCEKRRTTIPKILEMVYSTLEANPRAFDNLLDYSFHEAYEVLIK</sequence>
<evidence type="ECO:0000259" key="6">
    <source>
        <dbReference type="PROSITE" id="PS51918"/>
    </source>
</evidence>
<dbReference type="CDD" id="cd01335">
    <property type="entry name" value="Radical_SAM"/>
    <property type="match status" value="1"/>
</dbReference>
<evidence type="ECO:0000313" key="7">
    <source>
        <dbReference type="EMBL" id="PIZ38393.1"/>
    </source>
</evidence>
<dbReference type="GO" id="GO:0051536">
    <property type="term" value="F:iron-sulfur cluster binding"/>
    <property type="evidence" value="ECO:0007669"/>
    <property type="project" value="UniProtKB-KW"/>
</dbReference>
<evidence type="ECO:0000256" key="5">
    <source>
        <dbReference type="ARBA" id="ARBA00023601"/>
    </source>
</evidence>
<evidence type="ECO:0000313" key="8">
    <source>
        <dbReference type="Proteomes" id="UP000230956"/>
    </source>
</evidence>
<dbReference type="SFLD" id="SFLDG01384">
    <property type="entry name" value="thioether_bond_formation_requi"/>
    <property type="match status" value="1"/>
</dbReference>
<dbReference type="SFLD" id="SFLDG01386">
    <property type="entry name" value="main_SPASM_domain-containing"/>
    <property type="match status" value="1"/>
</dbReference>
<name>A0A2M7T7P1_9ACTN</name>
<dbReference type="PANTHER" id="PTHR43273:SF3">
    <property type="entry name" value="ANAEROBIC SULFATASE-MATURATING ENZYME HOMOLOG ASLB-RELATED"/>
    <property type="match status" value="1"/>
</dbReference>
<dbReference type="RefSeq" id="WP_286678119.1">
    <property type="nucleotide sequence ID" value="NZ_MNXI01000060.1"/>
</dbReference>
<dbReference type="InterPro" id="IPR013785">
    <property type="entry name" value="Aldolase_TIM"/>
</dbReference>
<feature type="domain" description="Radical SAM core" evidence="6">
    <location>
        <begin position="97"/>
        <end position="340"/>
    </location>
</feature>
<dbReference type="EMBL" id="PFNG01000150">
    <property type="protein sequence ID" value="PIZ38393.1"/>
    <property type="molecule type" value="Genomic_DNA"/>
</dbReference>
<dbReference type="GO" id="GO:0016491">
    <property type="term" value="F:oxidoreductase activity"/>
    <property type="evidence" value="ECO:0007669"/>
    <property type="project" value="InterPro"/>
</dbReference>
<gene>
    <name evidence="7" type="ORF">COY37_06205</name>
</gene>
<dbReference type="Pfam" id="PF04055">
    <property type="entry name" value="Radical_SAM"/>
    <property type="match status" value="1"/>
</dbReference>
<accession>A0A2M7T7P1</accession>
<keyword evidence="4" id="KW-0411">Iron-sulfur</keyword>
<comment type="similarity">
    <text evidence="5">Belongs to the radical SAM superfamily. Anaerobic sulfatase-maturating enzyme family.</text>
</comment>
<keyword evidence="1" id="KW-0949">S-adenosyl-L-methionine</keyword>
<evidence type="ECO:0000256" key="3">
    <source>
        <dbReference type="ARBA" id="ARBA00023004"/>
    </source>
</evidence>
<dbReference type="InterPro" id="IPR007197">
    <property type="entry name" value="rSAM"/>
</dbReference>
<comment type="caution">
    <text evidence="7">The sequence shown here is derived from an EMBL/GenBank/DDBJ whole genome shotgun (WGS) entry which is preliminary data.</text>
</comment>
<dbReference type="PROSITE" id="PS51918">
    <property type="entry name" value="RADICAL_SAM"/>
    <property type="match status" value="1"/>
</dbReference>
<evidence type="ECO:0000256" key="4">
    <source>
        <dbReference type="ARBA" id="ARBA00023014"/>
    </source>
</evidence>
<dbReference type="Gene3D" id="3.20.20.70">
    <property type="entry name" value="Aldolase class I"/>
    <property type="match status" value="1"/>
</dbReference>
<evidence type="ECO:0000256" key="2">
    <source>
        <dbReference type="ARBA" id="ARBA00022723"/>
    </source>
</evidence>
<dbReference type="InterPro" id="IPR023867">
    <property type="entry name" value="Sulphatase_maturase_rSAM"/>
</dbReference>
<protein>
    <recommendedName>
        <fullName evidence="6">Radical SAM core domain-containing protein</fullName>
    </recommendedName>
</protein>
<dbReference type="SUPFAM" id="SSF102114">
    <property type="entry name" value="Radical SAM enzymes"/>
    <property type="match status" value="1"/>
</dbReference>